<evidence type="ECO:0000313" key="1">
    <source>
        <dbReference type="EMBL" id="KAJ7540470.1"/>
    </source>
</evidence>
<dbReference type="EMBL" id="CM055101">
    <property type="protein sequence ID" value="KAJ7540470.1"/>
    <property type="molecule type" value="Genomic_DNA"/>
</dbReference>
<dbReference type="Proteomes" id="UP001162992">
    <property type="component" value="Chromosome 10"/>
</dbReference>
<gene>
    <name evidence="1" type="ORF">O6H91_10G016500</name>
</gene>
<name>A0ACC2CEU4_DIPCM</name>
<keyword evidence="2" id="KW-1185">Reference proteome</keyword>
<reference evidence="2" key="1">
    <citation type="journal article" date="2024" name="Proc. Natl. Acad. Sci. U.S.A.">
        <title>Extraordinary preservation of gene collinearity over three hundred million years revealed in homosporous lycophytes.</title>
        <authorList>
            <person name="Li C."/>
            <person name="Wickell D."/>
            <person name="Kuo L.Y."/>
            <person name="Chen X."/>
            <person name="Nie B."/>
            <person name="Liao X."/>
            <person name="Peng D."/>
            <person name="Ji J."/>
            <person name="Jenkins J."/>
            <person name="Williams M."/>
            <person name="Shu S."/>
            <person name="Plott C."/>
            <person name="Barry K."/>
            <person name="Rajasekar S."/>
            <person name="Grimwood J."/>
            <person name="Han X."/>
            <person name="Sun S."/>
            <person name="Hou Z."/>
            <person name="He W."/>
            <person name="Dai G."/>
            <person name="Sun C."/>
            <person name="Schmutz J."/>
            <person name="Leebens-Mack J.H."/>
            <person name="Li F.W."/>
            <person name="Wang L."/>
        </authorList>
    </citation>
    <scope>NUCLEOTIDE SEQUENCE [LARGE SCALE GENOMIC DNA]</scope>
    <source>
        <strain evidence="2">cv. PW_Plant_1</strain>
    </source>
</reference>
<evidence type="ECO:0000313" key="2">
    <source>
        <dbReference type="Proteomes" id="UP001162992"/>
    </source>
</evidence>
<comment type="caution">
    <text evidence="1">The sequence shown here is derived from an EMBL/GenBank/DDBJ whole genome shotgun (WGS) entry which is preliminary data.</text>
</comment>
<organism evidence="1 2">
    <name type="scientific">Diphasiastrum complanatum</name>
    <name type="common">Issler's clubmoss</name>
    <name type="synonym">Lycopodium complanatum</name>
    <dbReference type="NCBI Taxonomy" id="34168"/>
    <lineage>
        <taxon>Eukaryota</taxon>
        <taxon>Viridiplantae</taxon>
        <taxon>Streptophyta</taxon>
        <taxon>Embryophyta</taxon>
        <taxon>Tracheophyta</taxon>
        <taxon>Lycopodiopsida</taxon>
        <taxon>Lycopodiales</taxon>
        <taxon>Lycopodiaceae</taxon>
        <taxon>Lycopodioideae</taxon>
        <taxon>Diphasiastrum</taxon>
    </lineage>
</organism>
<sequence>MRARAAIAMDLTKDASATAHPYPSASIQTRCTLFLHSKPFPGLDFSHVLPDLGHHFTQMGSRLKNTVDNERGRLVHHFSSYTQGIALLFRNGLHQFPAICKDGKFAGNRRAEQNSKEGFTRLGLMNGIVNVMSGLGAEQRARRRPLLACLSSALPGIELDAASRREAKHLFDVALSKEQVSKRLDGVPVYTVSNSSNEFVLVSDLTGQKSLGLFCFRQEDAEALLAQVKDREPGLGRGAKVVAVSLDKVYQLNTEGIAFRFLPDPLQVKHALQARAKGGDPGKVFDGVPVFQDSYLYMKMSLIHKRLLKSDNLILRSNNRRFCPVFFCKEDLERALLKAFKKQQRGNPSLRVSTDIQVGSFEDVLKKMESNDEDSGWEDIVFIPPGMDAFNHLGKAFSRMRDTVVG</sequence>
<accession>A0ACC2CEU4</accession>
<proteinExistence type="predicted"/>
<protein>
    <submittedName>
        <fullName evidence="1">Uncharacterized protein</fullName>
    </submittedName>
</protein>